<dbReference type="SUPFAM" id="SSF56529">
    <property type="entry name" value="FAH"/>
    <property type="match status" value="1"/>
</dbReference>
<dbReference type="PANTHER" id="PTHR42796">
    <property type="entry name" value="FUMARYLACETOACETATE HYDROLASE DOMAIN-CONTAINING PROTEIN 2A-RELATED"/>
    <property type="match status" value="1"/>
</dbReference>
<dbReference type="GO" id="GO:0019752">
    <property type="term" value="P:carboxylic acid metabolic process"/>
    <property type="evidence" value="ECO:0007669"/>
    <property type="project" value="UniProtKB-ARBA"/>
</dbReference>
<evidence type="ECO:0000256" key="2">
    <source>
        <dbReference type="ARBA" id="ARBA00022723"/>
    </source>
</evidence>
<evidence type="ECO:0000256" key="1">
    <source>
        <dbReference type="ARBA" id="ARBA00010211"/>
    </source>
</evidence>
<proteinExistence type="inferred from homology"/>
<organism evidence="4 5">
    <name type="scientific">Nocardioides albertanoniae</name>
    <dbReference type="NCBI Taxonomy" id="1175486"/>
    <lineage>
        <taxon>Bacteria</taxon>
        <taxon>Bacillati</taxon>
        <taxon>Actinomycetota</taxon>
        <taxon>Actinomycetes</taxon>
        <taxon>Propionibacteriales</taxon>
        <taxon>Nocardioidaceae</taxon>
        <taxon>Nocardioides</taxon>
    </lineage>
</organism>
<accession>A0A543A5T3</accession>
<dbReference type="RefSeq" id="WP_141779969.1">
    <property type="nucleotide sequence ID" value="NZ_VFOV01000001.1"/>
</dbReference>
<evidence type="ECO:0000313" key="4">
    <source>
        <dbReference type="EMBL" id="TQL67918.1"/>
    </source>
</evidence>
<dbReference type="PANTHER" id="PTHR42796:SF4">
    <property type="entry name" value="FUMARYLACETOACETATE HYDROLASE DOMAIN-CONTAINING PROTEIN 2A"/>
    <property type="match status" value="1"/>
</dbReference>
<keyword evidence="5" id="KW-1185">Reference proteome</keyword>
<dbReference type="AlphaFoldDB" id="A0A543A5T3"/>
<dbReference type="GO" id="GO:0016853">
    <property type="term" value="F:isomerase activity"/>
    <property type="evidence" value="ECO:0007669"/>
    <property type="project" value="UniProtKB-ARBA"/>
</dbReference>
<comment type="caution">
    <text evidence="4">The sequence shown here is derived from an EMBL/GenBank/DDBJ whole genome shotgun (WGS) entry which is preliminary data.</text>
</comment>
<evidence type="ECO:0000313" key="5">
    <source>
        <dbReference type="Proteomes" id="UP000320209"/>
    </source>
</evidence>
<comment type="similarity">
    <text evidence="1">Belongs to the FAH family.</text>
</comment>
<dbReference type="OrthoDB" id="9805307at2"/>
<gene>
    <name evidence="4" type="ORF">FB381_1806</name>
</gene>
<sequence length="285" mass="30461">MRLANINGRAVLVTTDSTAVDVHDHSDGKFGPSLRAVYDDWDAFQAWAADRAPEGGTAFAPADLGAPSPEPRQIFAIGLNYSDHAAESGFEAPTDLPPVFPKYLSSLTGPCTDVVLPPNGNTDWEVELVVVIGREAHQVDEADAWNHVAGLTVGNDISERVVQLRGPAPQFGLGKSFPGFSPTGPWLVSPDEVEDRDDLRLTTVLDGEVLQDGRTSQLIFPVSRLIAELSRVVTLYPGDLIFTGTPAGVGVGRDPKRFVSAGQTMVSTIEGVGELRQRFVEGVSS</sequence>
<dbReference type="InterPro" id="IPR051121">
    <property type="entry name" value="FAH"/>
</dbReference>
<dbReference type="Gene3D" id="3.90.850.10">
    <property type="entry name" value="Fumarylacetoacetase-like, C-terminal domain"/>
    <property type="match status" value="1"/>
</dbReference>
<reference evidence="4 5" key="1">
    <citation type="submission" date="2019-06" db="EMBL/GenBank/DDBJ databases">
        <title>Sequencing the genomes of 1000 actinobacteria strains.</title>
        <authorList>
            <person name="Klenk H.-P."/>
        </authorList>
    </citation>
    <scope>NUCLEOTIDE SEQUENCE [LARGE SCALE GENOMIC DNA]</scope>
    <source>
        <strain evidence="4 5">DSM 25218</strain>
    </source>
</reference>
<protein>
    <submittedName>
        <fullName evidence="4">2-keto-4-pentenoate hydratase/2-oxohepta-3-ene-1,7-dioic acid hydratase in catechol pathway</fullName>
    </submittedName>
</protein>
<keyword evidence="2" id="KW-0479">Metal-binding</keyword>
<dbReference type="GO" id="GO:0046872">
    <property type="term" value="F:metal ion binding"/>
    <property type="evidence" value="ECO:0007669"/>
    <property type="project" value="UniProtKB-KW"/>
</dbReference>
<name>A0A543A5T3_9ACTN</name>
<dbReference type="InterPro" id="IPR036663">
    <property type="entry name" value="Fumarylacetoacetase_C_sf"/>
</dbReference>
<dbReference type="EMBL" id="VFOV01000001">
    <property type="protein sequence ID" value="TQL67918.1"/>
    <property type="molecule type" value="Genomic_DNA"/>
</dbReference>
<dbReference type="Pfam" id="PF01557">
    <property type="entry name" value="FAA_hydrolase"/>
    <property type="match status" value="1"/>
</dbReference>
<dbReference type="InterPro" id="IPR011234">
    <property type="entry name" value="Fumarylacetoacetase-like_C"/>
</dbReference>
<feature type="domain" description="Fumarylacetoacetase-like C-terminal" evidence="3">
    <location>
        <begin position="74"/>
        <end position="279"/>
    </location>
</feature>
<dbReference type="Proteomes" id="UP000320209">
    <property type="component" value="Unassembled WGS sequence"/>
</dbReference>
<evidence type="ECO:0000259" key="3">
    <source>
        <dbReference type="Pfam" id="PF01557"/>
    </source>
</evidence>
<dbReference type="FunFam" id="3.90.850.10:FF:000002">
    <property type="entry name" value="2-hydroxyhepta-2,4-diene-1,7-dioate isomerase"/>
    <property type="match status" value="1"/>
</dbReference>